<dbReference type="InterPro" id="IPR046342">
    <property type="entry name" value="CBS_dom_sf"/>
</dbReference>
<dbReference type="Pfam" id="PF03445">
    <property type="entry name" value="DUF294"/>
    <property type="match status" value="1"/>
</dbReference>
<dbReference type="InterPro" id="IPR018490">
    <property type="entry name" value="cNMP-bd_dom_sf"/>
</dbReference>
<accession>A0AB39HJJ0</accession>
<dbReference type="PROSITE" id="PS50042">
    <property type="entry name" value="CNMP_BINDING_3"/>
    <property type="match status" value="1"/>
</dbReference>
<evidence type="ECO:0000313" key="5">
    <source>
        <dbReference type="EMBL" id="XDK26385.1"/>
    </source>
</evidence>
<dbReference type="InterPro" id="IPR000595">
    <property type="entry name" value="cNMP-bd_dom"/>
</dbReference>
<dbReference type="KEGG" id="vih:AB0763_11830"/>
<feature type="domain" description="Cyclic nucleotide-binding" evidence="3">
    <location>
        <begin position="18"/>
        <end position="83"/>
    </location>
</feature>
<feature type="domain" description="CBS" evidence="4">
    <location>
        <begin position="159"/>
        <end position="217"/>
    </location>
</feature>
<sequence length="619" mass="69324">MNDPVLPHIDGFLQQVAPFDQLPAKALAEISREVEIRYFSSGEMVIHAQDPAHYLYVIRRGSVEQRKPDGVLRARLGEADLFGFGLLSSASDAPHYQVMAIEDTLLYLIPYQRIAKLCHDDPKLADHFAFQVQARLQSALNVVWSQKEKGLFFKKIEEVTCGAIAKVDINDSIQSVAKTMRLKVRTSCAVVFEQERIVGLVTDRDLTLRVIAEGVDIQAPISTVMTPDPMTINTDDLVLKAASIMMQNDIKCLPIVQGNKVKGLLTTNHLVQNHRVQAIFLIEKIKYCHSTSELAHLSVERQAIFEALVDGQVVPSVTGQVMSMIMDAYTRRLIAIAIDKLGEPPCRFAWIVAGSQARNEVHMCSDQDNAIVLANEASRNDKLYFQHLSMMVCNGLARCGYPLCSGRFMAANPAWCQPVTVWNQYYHKWISNPEYESLLNLTVFLETRTLVGDAELEAQMRRPLGQHLSDQSGFLTNLVNDINRTKPPLGIFNSLVLETSGENSRTLNIKKNAINIIIDLARVYGIAAGSDVQSTEGRFQAAYQAGIMSEETCDNVVKAYQYLLSVRLFHQRDALKYGKVADSHIDPQAISHFERQHLKDAFRVIADLQEAAKLKFGMY</sequence>
<evidence type="ECO:0000256" key="2">
    <source>
        <dbReference type="PROSITE-ProRule" id="PRU00703"/>
    </source>
</evidence>
<dbReference type="EMBL" id="CP162601">
    <property type="protein sequence ID" value="XDK26385.1"/>
    <property type="molecule type" value="Genomic_DNA"/>
</dbReference>
<dbReference type="Pfam" id="PF00027">
    <property type="entry name" value="cNMP_binding"/>
    <property type="match status" value="1"/>
</dbReference>
<dbReference type="SMART" id="SM00100">
    <property type="entry name" value="cNMP"/>
    <property type="match status" value="1"/>
</dbReference>
<dbReference type="CDD" id="cd00038">
    <property type="entry name" value="CAP_ED"/>
    <property type="match status" value="1"/>
</dbReference>
<evidence type="ECO:0000259" key="3">
    <source>
        <dbReference type="PROSITE" id="PS50042"/>
    </source>
</evidence>
<dbReference type="PANTHER" id="PTHR48108:SF26">
    <property type="entry name" value="CBS DOMAIN-CONTAINING PROTEIN DDB_G0289609"/>
    <property type="match status" value="1"/>
</dbReference>
<dbReference type="SUPFAM" id="SSF51206">
    <property type="entry name" value="cAMP-binding domain-like"/>
    <property type="match status" value="1"/>
</dbReference>
<dbReference type="Gene3D" id="3.10.580.10">
    <property type="entry name" value="CBS-domain"/>
    <property type="match status" value="1"/>
</dbReference>
<evidence type="ECO:0000259" key="4">
    <source>
        <dbReference type="PROSITE" id="PS51371"/>
    </source>
</evidence>
<dbReference type="Pfam" id="PF10335">
    <property type="entry name" value="DUF294_C"/>
    <property type="match status" value="1"/>
</dbReference>
<dbReference type="InterPro" id="IPR000644">
    <property type="entry name" value="CBS_dom"/>
</dbReference>
<dbReference type="InterPro" id="IPR014710">
    <property type="entry name" value="RmlC-like_jellyroll"/>
</dbReference>
<dbReference type="Pfam" id="PF00571">
    <property type="entry name" value="CBS"/>
    <property type="match status" value="2"/>
</dbReference>
<name>A0AB39HJJ0_9VIBR</name>
<dbReference type="CDD" id="cd05401">
    <property type="entry name" value="NT_GlnE_GlnD_like"/>
    <property type="match status" value="1"/>
</dbReference>
<evidence type="ECO:0000256" key="1">
    <source>
        <dbReference type="ARBA" id="ARBA00022737"/>
    </source>
</evidence>
<gene>
    <name evidence="5" type="ORF">AB0763_11830</name>
</gene>
<dbReference type="Gene3D" id="2.60.120.10">
    <property type="entry name" value="Jelly Rolls"/>
    <property type="match status" value="1"/>
</dbReference>
<dbReference type="PROSITE" id="PS51371">
    <property type="entry name" value="CBS"/>
    <property type="match status" value="2"/>
</dbReference>
<protein>
    <submittedName>
        <fullName evidence="5">DUF294 nucleotidyltransferase-like domain-containing protein</fullName>
    </submittedName>
</protein>
<dbReference type="SUPFAM" id="SSF54631">
    <property type="entry name" value="CBS-domain pair"/>
    <property type="match status" value="1"/>
</dbReference>
<keyword evidence="1" id="KW-0677">Repeat</keyword>
<dbReference type="AlphaFoldDB" id="A0AB39HJJ0"/>
<organism evidence="5">
    <name type="scientific">Vibrio sp. HB236076</name>
    <dbReference type="NCBI Taxonomy" id="3232307"/>
    <lineage>
        <taxon>Bacteria</taxon>
        <taxon>Pseudomonadati</taxon>
        <taxon>Pseudomonadota</taxon>
        <taxon>Gammaproteobacteria</taxon>
        <taxon>Vibrionales</taxon>
        <taxon>Vibrionaceae</taxon>
        <taxon>Vibrio</taxon>
    </lineage>
</organism>
<dbReference type="InterPro" id="IPR018821">
    <property type="entry name" value="DUF294_put_nucleoTrafse_sb-bd"/>
</dbReference>
<dbReference type="GO" id="GO:0008773">
    <property type="term" value="F:[protein-PII] uridylyltransferase activity"/>
    <property type="evidence" value="ECO:0007669"/>
    <property type="project" value="InterPro"/>
</dbReference>
<proteinExistence type="predicted"/>
<dbReference type="RefSeq" id="WP_306102086.1">
    <property type="nucleotide sequence ID" value="NZ_CP162601.1"/>
</dbReference>
<reference evidence="5" key="1">
    <citation type="submission" date="2024-07" db="EMBL/GenBank/DDBJ databases">
        <title>Genome Analysis of a Potential Novel Vibrio Species Secreting pH- and Thermo-stable Alginate Lyase and its Application in Producing Alginate Oligosaccharides.</title>
        <authorList>
            <person name="Huang H."/>
            <person name="Bao K."/>
        </authorList>
    </citation>
    <scope>NUCLEOTIDE SEQUENCE</scope>
    <source>
        <strain evidence="5">HB236076</strain>
    </source>
</reference>
<keyword evidence="2" id="KW-0129">CBS domain</keyword>
<feature type="domain" description="CBS" evidence="4">
    <location>
        <begin position="225"/>
        <end position="281"/>
    </location>
</feature>
<dbReference type="PANTHER" id="PTHR48108">
    <property type="entry name" value="CBS DOMAIN-CONTAINING PROTEIN CBSX2, CHLOROPLASTIC"/>
    <property type="match status" value="1"/>
</dbReference>
<dbReference type="InterPro" id="IPR005105">
    <property type="entry name" value="GlnD_Uridyltrans_N"/>
</dbReference>
<dbReference type="InterPro" id="IPR051462">
    <property type="entry name" value="CBS_domain-containing"/>
</dbReference>
<dbReference type="SMART" id="SM00116">
    <property type="entry name" value="CBS"/>
    <property type="match status" value="2"/>
</dbReference>